<dbReference type="InterPro" id="IPR029787">
    <property type="entry name" value="Nucleotide_cyclase"/>
</dbReference>
<dbReference type="SMART" id="SM00267">
    <property type="entry name" value="GGDEF"/>
    <property type="match status" value="1"/>
</dbReference>
<dbReference type="InterPro" id="IPR058544">
    <property type="entry name" value="ETR1_N"/>
</dbReference>
<dbReference type="Pfam" id="PF25487">
    <property type="entry name" value="ETR1_N"/>
    <property type="match status" value="1"/>
</dbReference>
<organism evidence="4 5">
    <name type="scientific">Deinococcus malanensis</name>
    <dbReference type="NCBI Taxonomy" id="1706855"/>
    <lineage>
        <taxon>Bacteria</taxon>
        <taxon>Thermotogati</taxon>
        <taxon>Deinococcota</taxon>
        <taxon>Deinococci</taxon>
        <taxon>Deinococcales</taxon>
        <taxon>Deinococcaceae</taxon>
        <taxon>Deinococcus</taxon>
    </lineage>
</organism>
<dbReference type="CDD" id="cd01949">
    <property type="entry name" value="GGDEF"/>
    <property type="match status" value="1"/>
</dbReference>
<gene>
    <name evidence="4" type="ORF">GCM10008955_41660</name>
</gene>
<dbReference type="RefSeq" id="WP_189012246.1">
    <property type="nucleotide sequence ID" value="NZ_BMPP01000041.1"/>
</dbReference>
<keyword evidence="2" id="KW-0812">Transmembrane</keyword>
<feature type="domain" description="GGDEF" evidence="3">
    <location>
        <begin position="364"/>
        <end position="494"/>
    </location>
</feature>
<dbReference type="SUPFAM" id="SSF55073">
    <property type="entry name" value="Nucleotide cyclase"/>
    <property type="match status" value="1"/>
</dbReference>
<accession>A0ABQ2F334</accession>
<feature type="region of interest" description="Disordered" evidence="1">
    <location>
        <begin position="490"/>
        <end position="509"/>
    </location>
</feature>
<dbReference type="Gene3D" id="3.30.70.270">
    <property type="match status" value="1"/>
</dbReference>
<dbReference type="InterPro" id="IPR000160">
    <property type="entry name" value="GGDEF_dom"/>
</dbReference>
<keyword evidence="5" id="KW-1185">Reference proteome</keyword>
<keyword evidence="2" id="KW-1133">Transmembrane helix</keyword>
<dbReference type="EMBL" id="BMPP01000041">
    <property type="protein sequence ID" value="GGK43570.1"/>
    <property type="molecule type" value="Genomic_DNA"/>
</dbReference>
<name>A0ABQ2F334_9DEIO</name>
<dbReference type="NCBIfam" id="TIGR00254">
    <property type="entry name" value="GGDEF"/>
    <property type="match status" value="1"/>
</dbReference>
<evidence type="ECO:0000313" key="5">
    <source>
        <dbReference type="Proteomes" id="UP000647587"/>
    </source>
</evidence>
<dbReference type="PANTHER" id="PTHR45138:SF9">
    <property type="entry name" value="DIGUANYLATE CYCLASE DGCM-RELATED"/>
    <property type="match status" value="1"/>
</dbReference>
<dbReference type="PANTHER" id="PTHR45138">
    <property type="entry name" value="REGULATORY COMPONENTS OF SENSORY TRANSDUCTION SYSTEM"/>
    <property type="match status" value="1"/>
</dbReference>
<dbReference type="PROSITE" id="PS50887">
    <property type="entry name" value="GGDEF"/>
    <property type="match status" value="1"/>
</dbReference>
<dbReference type="Proteomes" id="UP000647587">
    <property type="component" value="Unassembled WGS sequence"/>
</dbReference>
<sequence length="509" mass="56369">MHLTSSGPLRVLLLLCTALLIPLFWPGLIDNLLNRNFKIDYHHDWSASLVALHVGSDLLIGLAYTVIAFILALIVYQNRTHLPFDWVVLAFGLFIIVCGFTHVMHVLVRITPVYWLDAYIRAITAVVSIVTACALPPLIPRVGLALRATADLRRKELELQQSLATNQALLEIVQLTERQDDPLEMAQQVLVKFRDALAVDWLGLGVQEGDMARLTTIWRSERADGALLQAELAPVARGSGLTWLAIEQQRPVYIDDYSSHPLSIPLYVQGDLSSIALVPLTDLTAGNTIVMIASKVGNNKGWADWEKQLFDAAQLSVNVAMERRTHLRSLERAALTDALTGLGNRRAFEQDLITVHASARRHQHGFGLMVLDLDGLKTINDYLGHEAGDRLLQTFGEVLNRHTRLDDRCYRLGGDEFAVILSHSRVDSGPVLHGWLRALMADVQRRGFSGADVSAGIAFFPDECAGPSELVRLADERMYAVKTQRRTHRVARPAALEVTPPSAPPDPVS</sequence>
<feature type="transmembrane region" description="Helical" evidence="2">
    <location>
        <begin position="119"/>
        <end position="139"/>
    </location>
</feature>
<proteinExistence type="predicted"/>
<dbReference type="InterPro" id="IPR029016">
    <property type="entry name" value="GAF-like_dom_sf"/>
</dbReference>
<keyword evidence="2" id="KW-0472">Membrane</keyword>
<evidence type="ECO:0000259" key="3">
    <source>
        <dbReference type="PROSITE" id="PS50887"/>
    </source>
</evidence>
<reference evidence="5" key="1">
    <citation type="journal article" date="2019" name="Int. J. Syst. Evol. Microbiol.">
        <title>The Global Catalogue of Microorganisms (GCM) 10K type strain sequencing project: providing services to taxonomists for standard genome sequencing and annotation.</title>
        <authorList>
            <consortium name="The Broad Institute Genomics Platform"/>
            <consortium name="The Broad Institute Genome Sequencing Center for Infectious Disease"/>
            <person name="Wu L."/>
            <person name="Ma J."/>
        </authorList>
    </citation>
    <scope>NUCLEOTIDE SEQUENCE [LARGE SCALE GENOMIC DNA]</scope>
    <source>
        <strain evidence="5">JCM 30331</strain>
    </source>
</reference>
<evidence type="ECO:0000313" key="4">
    <source>
        <dbReference type="EMBL" id="GGK43570.1"/>
    </source>
</evidence>
<evidence type="ECO:0000256" key="2">
    <source>
        <dbReference type="SAM" id="Phobius"/>
    </source>
</evidence>
<dbReference type="InterPro" id="IPR050469">
    <property type="entry name" value="Diguanylate_Cyclase"/>
</dbReference>
<dbReference type="InterPro" id="IPR043128">
    <property type="entry name" value="Rev_trsase/Diguanyl_cyclase"/>
</dbReference>
<feature type="transmembrane region" description="Helical" evidence="2">
    <location>
        <begin position="49"/>
        <end position="74"/>
    </location>
</feature>
<dbReference type="Gene3D" id="3.30.450.40">
    <property type="match status" value="1"/>
</dbReference>
<evidence type="ECO:0000256" key="1">
    <source>
        <dbReference type="SAM" id="MobiDB-lite"/>
    </source>
</evidence>
<feature type="transmembrane region" description="Helical" evidence="2">
    <location>
        <begin position="12"/>
        <end position="29"/>
    </location>
</feature>
<feature type="transmembrane region" description="Helical" evidence="2">
    <location>
        <begin position="86"/>
        <end position="107"/>
    </location>
</feature>
<protein>
    <recommendedName>
        <fullName evidence="3">GGDEF domain-containing protein</fullName>
    </recommendedName>
</protein>
<comment type="caution">
    <text evidence="4">The sequence shown here is derived from an EMBL/GenBank/DDBJ whole genome shotgun (WGS) entry which is preliminary data.</text>
</comment>
<dbReference type="SUPFAM" id="SSF55781">
    <property type="entry name" value="GAF domain-like"/>
    <property type="match status" value="1"/>
</dbReference>
<dbReference type="Pfam" id="PF00990">
    <property type="entry name" value="GGDEF"/>
    <property type="match status" value="1"/>
</dbReference>